<dbReference type="AlphaFoldDB" id="A0A2X1BH33"/>
<protein>
    <submittedName>
        <fullName evidence="2">Uncharacterized protein conserved in bacteria</fullName>
    </submittedName>
</protein>
<dbReference type="EMBL" id="UAQP01000014">
    <property type="protein sequence ID" value="SPU55708.1"/>
    <property type="molecule type" value="Genomic_DNA"/>
</dbReference>
<evidence type="ECO:0000313" key="2">
    <source>
        <dbReference type="EMBL" id="SPU55708.1"/>
    </source>
</evidence>
<organism evidence="2 3">
    <name type="scientific">Brevundimonas vesicularis</name>
    <name type="common">Pseudomonas vesicularis</name>
    <dbReference type="NCBI Taxonomy" id="41276"/>
    <lineage>
        <taxon>Bacteria</taxon>
        <taxon>Pseudomonadati</taxon>
        <taxon>Pseudomonadota</taxon>
        <taxon>Alphaproteobacteria</taxon>
        <taxon>Caulobacterales</taxon>
        <taxon>Caulobacteraceae</taxon>
        <taxon>Brevundimonas</taxon>
    </lineage>
</organism>
<proteinExistence type="predicted"/>
<evidence type="ECO:0000256" key="1">
    <source>
        <dbReference type="SAM" id="MobiDB-lite"/>
    </source>
</evidence>
<dbReference type="InterPro" id="IPR019231">
    <property type="entry name" value="DUF2170"/>
</dbReference>
<dbReference type="Pfam" id="PF09938">
    <property type="entry name" value="DUF2170"/>
    <property type="match status" value="1"/>
</dbReference>
<sequence length="234" mass="25463">MLRVSCNDMPNDASPSSAANDRIRAWRQARREAGLVKLELWVPAAARDDVKAAVRAIVTDSTRGPQLAGRPRRPTSDSITPGDDHQMDAVIETPWTVPAIKAALDGSTLLRDGEMTLRVVEGAEPVLLATMHEYGDLPVYLSVGGAQIVCSVLLWPVSEQKDRHAFNEFLLKAQRVVPLSNFAITNVGGEDVYELMGELSCKTTLQTILIELRTLAENAIDATELRETFGADAA</sequence>
<name>A0A2X1BH33_BREVE</name>
<feature type="region of interest" description="Disordered" evidence="1">
    <location>
        <begin position="1"/>
        <end position="21"/>
    </location>
</feature>
<evidence type="ECO:0000313" key="3">
    <source>
        <dbReference type="Proteomes" id="UP000251186"/>
    </source>
</evidence>
<reference evidence="2 3" key="1">
    <citation type="submission" date="2018-06" db="EMBL/GenBank/DDBJ databases">
        <authorList>
            <consortium name="Pathogen Informatics"/>
            <person name="Doyle S."/>
        </authorList>
    </citation>
    <scope>NUCLEOTIDE SEQUENCE [LARGE SCALE GENOMIC DNA]</scope>
    <source>
        <strain evidence="2 3">NCTC11166</strain>
    </source>
</reference>
<feature type="region of interest" description="Disordered" evidence="1">
    <location>
        <begin position="62"/>
        <end position="84"/>
    </location>
</feature>
<dbReference type="Proteomes" id="UP000251186">
    <property type="component" value="Unassembled WGS sequence"/>
</dbReference>
<accession>A0A2X1BH33</accession>
<gene>
    <name evidence="2" type="ORF">NCTC11166_03110</name>
</gene>